<dbReference type="CDD" id="cd00093">
    <property type="entry name" value="HTH_XRE"/>
    <property type="match status" value="1"/>
</dbReference>
<comment type="caution">
    <text evidence="2">The sequence shown here is derived from an EMBL/GenBank/DDBJ whole genome shotgun (WGS) entry which is preliminary data.</text>
</comment>
<protein>
    <submittedName>
        <fullName evidence="2">Cro/Cl family transcriptional regulator</fullName>
    </submittedName>
</protein>
<dbReference type="RefSeq" id="WP_021730210.1">
    <property type="nucleotide sequence ID" value="NZ_AVAI01000025.1"/>
</dbReference>
<dbReference type="EMBL" id="BDOR01000007">
    <property type="protein sequence ID" value="GBF02036.1"/>
    <property type="molecule type" value="Genomic_DNA"/>
</dbReference>
<feature type="domain" description="HTH cro/C1-type" evidence="1">
    <location>
        <begin position="9"/>
        <end position="41"/>
    </location>
</feature>
<dbReference type="PROSITE" id="PS50943">
    <property type="entry name" value="HTH_CROC1"/>
    <property type="match status" value="1"/>
</dbReference>
<dbReference type="SUPFAM" id="SSF47413">
    <property type="entry name" value="lambda repressor-like DNA-binding domains"/>
    <property type="match status" value="1"/>
</dbReference>
<reference evidence="2 3" key="1">
    <citation type="submission" date="2017-04" db="EMBL/GenBank/DDBJ databases">
        <title>In vitro and in silico characterization of Lactobacillus paraplantarum D2-1, a starter culture for soymilk fermentation.</title>
        <authorList>
            <person name="Endo A."/>
            <person name="Sasaki F."/>
            <person name="Maeno S."/>
            <person name="Kanesaki Y."/>
            <person name="Kubota E."/>
            <person name="Torres G.A."/>
            <person name="Tomita S."/>
            <person name="Nakagawa J."/>
        </authorList>
    </citation>
    <scope>NUCLEOTIDE SEQUENCE [LARGE SCALE GENOMIC DNA]</scope>
    <source>
        <strain evidence="2 3">D2-1</strain>
    </source>
</reference>
<dbReference type="Gene3D" id="1.10.260.40">
    <property type="entry name" value="lambda repressor-like DNA-binding domains"/>
    <property type="match status" value="1"/>
</dbReference>
<proteinExistence type="predicted"/>
<evidence type="ECO:0000313" key="3">
    <source>
        <dbReference type="Proteomes" id="UP000236162"/>
    </source>
</evidence>
<evidence type="ECO:0000259" key="1">
    <source>
        <dbReference type="PROSITE" id="PS50943"/>
    </source>
</evidence>
<gene>
    <name evidence="2" type="ORF">LPPLD21_01568</name>
</gene>
<evidence type="ECO:0000313" key="2">
    <source>
        <dbReference type="EMBL" id="GBF02036.1"/>
    </source>
</evidence>
<dbReference type="Pfam" id="PF01381">
    <property type="entry name" value="HTH_3"/>
    <property type="match status" value="1"/>
</dbReference>
<dbReference type="Proteomes" id="UP000236162">
    <property type="component" value="Unassembled WGS sequence"/>
</dbReference>
<dbReference type="InterPro" id="IPR010982">
    <property type="entry name" value="Lambda_DNA-bd_dom_sf"/>
</dbReference>
<accession>A0ABQ0NAD3</accession>
<sequence length="45" mass="5358">MKIVIGTKVKEQRQQHEWSQQMVAEQLHVSRQTISKWELGKVIQI</sequence>
<organism evidence="2 3">
    <name type="scientific">Lactiplantibacillus paraplantarum</name>
    <dbReference type="NCBI Taxonomy" id="60520"/>
    <lineage>
        <taxon>Bacteria</taxon>
        <taxon>Bacillati</taxon>
        <taxon>Bacillota</taxon>
        <taxon>Bacilli</taxon>
        <taxon>Lactobacillales</taxon>
        <taxon>Lactobacillaceae</taxon>
        <taxon>Lactiplantibacillus</taxon>
    </lineage>
</organism>
<name>A0ABQ0NAD3_9LACO</name>
<keyword evidence="3" id="KW-1185">Reference proteome</keyword>
<dbReference type="InterPro" id="IPR001387">
    <property type="entry name" value="Cro/C1-type_HTH"/>
</dbReference>